<name>A0A0E9NPY2_SAICN</name>
<evidence type="ECO:0000256" key="2">
    <source>
        <dbReference type="ARBA" id="ARBA00022827"/>
    </source>
</evidence>
<dbReference type="STRING" id="698492.A0A0E9NPY2"/>
<keyword evidence="1" id="KW-0285">Flavoprotein</keyword>
<dbReference type="PRINTS" id="PR00420">
    <property type="entry name" value="RNGMNOXGNASE"/>
</dbReference>
<sequence length="595" mass="67261">MTPIPHTSNVDTPILIAGAGPIGLILAYTLAHRYSVPCTIIDRYAEPTKWPKMDLTNSRTMEILRMVDPTLVEELRREGVDGKWRFDVLFATGLGEEGECLAKWDLDSANEWRERIGRENDGRWTREPWLRIQQSILERVLRGRCQRHPLITFLAPVNVDYTVFHPATEEQGAYCKTTLSSADGSSTMTSIYVIASDGAGSTLRSTSTRIRSHRLPPAPPVSLVHFRSRDPTMLKYGRFWHIFLTHRGICIAQDELDTYTVHLFHPPPNTNASEEIGSLPAEEIVRRVLKADVRIDEILVRSVWKPNFAVADHYSEDNLFLLGDAAHQWAPLGGYGFNTGVGDAYDLAWKLAFTIRGHAGPRLLESYEGERLQVARMCLERSWRHMEVHLKAWEMADRGEKEGIGAWYTAEKGENENLGVEYGWRYRDSPVISYSNEGGEQKDGNEDEDEWPWTPEAVKPSTRPGCRAPHVFKKDGETSVLDDLATGFTLVRFTCVDITPLTRSASRSARGIDVSLLSLADEPHVRRVWGNDIVLIRPDGYVAWCGSTIPSEDECRKIWDRVLGWTEDVRVERDAGRSGWGEEVIKASELDNGFN</sequence>
<dbReference type="Gene3D" id="3.30.9.10">
    <property type="entry name" value="D-Amino Acid Oxidase, subunit A, domain 2"/>
    <property type="match status" value="1"/>
</dbReference>
<feature type="region of interest" description="Disordered" evidence="4">
    <location>
        <begin position="435"/>
        <end position="465"/>
    </location>
</feature>
<evidence type="ECO:0000313" key="7">
    <source>
        <dbReference type="Proteomes" id="UP000033140"/>
    </source>
</evidence>
<gene>
    <name evidence="6" type="ORF">G7K_6010-t1</name>
</gene>
<dbReference type="Pfam" id="PF01494">
    <property type="entry name" value="FAD_binding_3"/>
    <property type="match status" value="1"/>
</dbReference>
<evidence type="ECO:0000313" key="6">
    <source>
        <dbReference type="EMBL" id="GAO51922.1"/>
    </source>
</evidence>
<reference evidence="6 7" key="2">
    <citation type="journal article" date="2014" name="J. Gen. Appl. Microbiol.">
        <title>The early diverging ascomycetous budding yeast Saitoella complicata has three histone deacetylases belonging to the Clr6, Hos2, and Rpd3 lineages.</title>
        <authorList>
            <person name="Nishida H."/>
            <person name="Matsumoto T."/>
            <person name="Kondo S."/>
            <person name="Hamamoto M."/>
            <person name="Yoshikawa H."/>
        </authorList>
    </citation>
    <scope>NUCLEOTIDE SEQUENCE [LARGE SCALE GENOMIC DNA]</scope>
    <source>
        <strain evidence="6 7">NRRL Y-17804</strain>
    </source>
</reference>
<evidence type="ECO:0000259" key="5">
    <source>
        <dbReference type="Pfam" id="PF01494"/>
    </source>
</evidence>
<keyword evidence="2" id="KW-0274">FAD</keyword>
<keyword evidence="7" id="KW-1185">Reference proteome</keyword>
<dbReference type="PANTHER" id="PTHR43004:SF21">
    <property type="entry name" value="FAD-BINDING DOMAIN-CONTAINING PROTEIN-RELATED"/>
    <property type="match status" value="1"/>
</dbReference>
<dbReference type="OMA" id="GDSAHQN"/>
<evidence type="ECO:0000256" key="3">
    <source>
        <dbReference type="ARBA" id="ARBA00023002"/>
    </source>
</evidence>
<accession>A0A0E9NPY2</accession>
<dbReference type="GO" id="GO:0016709">
    <property type="term" value="F:oxidoreductase activity, acting on paired donors, with incorporation or reduction of molecular oxygen, NAD(P)H as one donor, and incorporation of one atom of oxygen"/>
    <property type="evidence" value="ECO:0007669"/>
    <property type="project" value="UniProtKB-ARBA"/>
</dbReference>
<dbReference type="Gene3D" id="3.50.50.60">
    <property type="entry name" value="FAD/NAD(P)-binding domain"/>
    <property type="match status" value="1"/>
</dbReference>
<dbReference type="PANTHER" id="PTHR43004">
    <property type="entry name" value="TRK SYSTEM POTASSIUM UPTAKE PROTEIN"/>
    <property type="match status" value="1"/>
</dbReference>
<keyword evidence="3" id="KW-0560">Oxidoreductase</keyword>
<evidence type="ECO:0000256" key="1">
    <source>
        <dbReference type="ARBA" id="ARBA00022630"/>
    </source>
</evidence>
<dbReference type="AlphaFoldDB" id="A0A0E9NPY2"/>
<protein>
    <recommendedName>
        <fullName evidence="5">FAD-binding domain-containing protein</fullName>
    </recommendedName>
</protein>
<feature type="domain" description="FAD-binding" evidence="5">
    <location>
        <begin position="11"/>
        <end position="381"/>
    </location>
</feature>
<dbReference type="SUPFAM" id="SSF51905">
    <property type="entry name" value="FAD/NAD(P)-binding domain"/>
    <property type="match status" value="1"/>
</dbReference>
<reference evidence="6 7" key="3">
    <citation type="journal article" date="2015" name="Genome Announc.">
        <title>Draft Genome Sequence of the Archiascomycetous Yeast Saitoella complicata.</title>
        <authorList>
            <person name="Yamauchi K."/>
            <person name="Kondo S."/>
            <person name="Hamamoto M."/>
            <person name="Takahashi Y."/>
            <person name="Ogura Y."/>
            <person name="Hayashi T."/>
            <person name="Nishida H."/>
        </authorList>
    </citation>
    <scope>NUCLEOTIDE SEQUENCE [LARGE SCALE GENOMIC DNA]</scope>
    <source>
        <strain evidence="6 7">NRRL Y-17804</strain>
    </source>
</reference>
<organism evidence="6 7">
    <name type="scientific">Saitoella complicata (strain BCRC 22490 / CBS 7301 / JCM 7358 / NBRC 10748 / NRRL Y-17804)</name>
    <dbReference type="NCBI Taxonomy" id="698492"/>
    <lineage>
        <taxon>Eukaryota</taxon>
        <taxon>Fungi</taxon>
        <taxon>Dikarya</taxon>
        <taxon>Ascomycota</taxon>
        <taxon>Taphrinomycotina</taxon>
        <taxon>Taphrinomycotina incertae sedis</taxon>
        <taxon>Saitoella</taxon>
    </lineage>
</organism>
<dbReference type="GO" id="GO:0071949">
    <property type="term" value="F:FAD binding"/>
    <property type="evidence" value="ECO:0007669"/>
    <property type="project" value="InterPro"/>
</dbReference>
<comment type="caution">
    <text evidence="6">The sequence shown here is derived from an EMBL/GenBank/DDBJ whole genome shotgun (WGS) entry which is preliminary data.</text>
</comment>
<proteinExistence type="predicted"/>
<dbReference type="Proteomes" id="UP000033140">
    <property type="component" value="Unassembled WGS sequence"/>
</dbReference>
<dbReference type="Gene3D" id="3.40.30.120">
    <property type="match status" value="1"/>
</dbReference>
<dbReference type="InterPro" id="IPR002938">
    <property type="entry name" value="FAD-bd"/>
</dbReference>
<dbReference type="Pfam" id="PF21274">
    <property type="entry name" value="Rng_hyd_C"/>
    <property type="match status" value="1"/>
</dbReference>
<dbReference type="InterPro" id="IPR036188">
    <property type="entry name" value="FAD/NAD-bd_sf"/>
</dbReference>
<reference evidence="6 7" key="1">
    <citation type="journal article" date="2011" name="J. Gen. Appl. Microbiol.">
        <title>Draft genome sequencing of the enigmatic yeast Saitoella complicata.</title>
        <authorList>
            <person name="Nishida H."/>
            <person name="Hamamoto M."/>
            <person name="Sugiyama J."/>
        </authorList>
    </citation>
    <scope>NUCLEOTIDE SEQUENCE [LARGE SCALE GENOMIC DNA]</scope>
    <source>
        <strain evidence="6 7">NRRL Y-17804</strain>
    </source>
</reference>
<dbReference type="EMBL" id="BACD03000055">
    <property type="protein sequence ID" value="GAO51922.1"/>
    <property type="molecule type" value="Genomic_DNA"/>
</dbReference>
<dbReference type="InterPro" id="IPR050641">
    <property type="entry name" value="RIFMO-like"/>
</dbReference>
<evidence type="ECO:0000256" key="4">
    <source>
        <dbReference type="SAM" id="MobiDB-lite"/>
    </source>
</evidence>